<accession>A0ACC2DJ93</accession>
<proteinExistence type="predicted"/>
<gene>
    <name evidence="1" type="ORF">O6H91_06G136400</name>
</gene>
<evidence type="ECO:0000313" key="2">
    <source>
        <dbReference type="Proteomes" id="UP001162992"/>
    </source>
</evidence>
<organism evidence="1 2">
    <name type="scientific">Diphasiastrum complanatum</name>
    <name type="common">Issler's clubmoss</name>
    <name type="synonym">Lycopodium complanatum</name>
    <dbReference type="NCBI Taxonomy" id="34168"/>
    <lineage>
        <taxon>Eukaryota</taxon>
        <taxon>Viridiplantae</taxon>
        <taxon>Streptophyta</taxon>
        <taxon>Embryophyta</taxon>
        <taxon>Tracheophyta</taxon>
        <taxon>Lycopodiopsida</taxon>
        <taxon>Lycopodiales</taxon>
        <taxon>Lycopodiaceae</taxon>
        <taxon>Lycopodioideae</taxon>
        <taxon>Diphasiastrum</taxon>
    </lineage>
</organism>
<name>A0ACC2DJ93_DIPCM</name>
<reference evidence="2" key="1">
    <citation type="journal article" date="2024" name="Proc. Natl. Acad. Sci. U.S.A.">
        <title>Extraordinary preservation of gene collinearity over three hundred million years revealed in homosporous lycophytes.</title>
        <authorList>
            <person name="Li C."/>
            <person name="Wickell D."/>
            <person name="Kuo L.Y."/>
            <person name="Chen X."/>
            <person name="Nie B."/>
            <person name="Liao X."/>
            <person name="Peng D."/>
            <person name="Ji J."/>
            <person name="Jenkins J."/>
            <person name="Williams M."/>
            <person name="Shu S."/>
            <person name="Plott C."/>
            <person name="Barry K."/>
            <person name="Rajasekar S."/>
            <person name="Grimwood J."/>
            <person name="Han X."/>
            <person name="Sun S."/>
            <person name="Hou Z."/>
            <person name="He W."/>
            <person name="Dai G."/>
            <person name="Sun C."/>
            <person name="Schmutz J."/>
            <person name="Leebens-Mack J.H."/>
            <person name="Li F.W."/>
            <person name="Wang L."/>
        </authorList>
    </citation>
    <scope>NUCLEOTIDE SEQUENCE [LARGE SCALE GENOMIC DNA]</scope>
    <source>
        <strain evidence="2">cv. PW_Plant_1</strain>
    </source>
</reference>
<evidence type="ECO:0000313" key="1">
    <source>
        <dbReference type="EMBL" id="KAJ7554353.1"/>
    </source>
</evidence>
<sequence>MLPLPQFADQYLNSRIVTEHFKVGVKLQKGADDFADIGAIEIAVRELMHGEQGRAVRRRARALKEEAARSVAEGGSSYNALHAFIQVARTTHTHT</sequence>
<keyword evidence="2" id="KW-1185">Reference proteome</keyword>
<comment type="caution">
    <text evidence="1">The sequence shown here is derived from an EMBL/GenBank/DDBJ whole genome shotgun (WGS) entry which is preliminary data.</text>
</comment>
<dbReference type="EMBL" id="CM055097">
    <property type="protein sequence ID" value="KAJ7554353.1"/>
    <property type="molecule type" value="Genomic_DNA"/>
</dbReference>
<dbReference type="Proteomes" id="UP001162992">
    <property type="component" value="Chromosome 6"/>
</dbReference>
<protein>
    <submittedName>
        <fullName evidence="1">Uncharacterized protein</fullName>
    </submittedName>
</protein>